<reference evidence="1" key="1">
    <citation type="submission" date="2018-02" db="EMBL/GenBank/DDBJ databases">
        <title>Rhizophora mucronata_Transcriptome.</title>
        <authorList>
            <person name="Meera S.P."/>
            <person name="Sreeshan A."/>
            <person name="Augustine A."/>
        </authorList>
    </citation>
    <scope>NUCLEOTIDE SEQUENCE</scope>
    <source>
        <tissue evidence="1">Leaf</tissue>
    </source>
</reference>
<organism evidence="1">
    <name type="scientific">Rhizophora mucronata</name>
    <name type="common">Asiatic mangrove</name>
    <dbReference type="NCBI Taxonomy" id="61149"/>
    <lineage>
        <taxon>Eukaryota</taxon>
        <taxon>Viridiplantae</taxon>
        <taxon>Streptophyta</taxon>
        <taxon>Embryophyta</taxon>
        <taxon>Tracheophyta</taxon>
        <taxon>Spermatophyta</taxon>
        <taxon>Magnoliopsida</taxon>
        <taxon>eudicotyledons</taxon>
        <taxon>Gunneridae</taxon>
        <taxon>Pentapetalae</taxon>
        <taxon>rosids</taxon>
        <taxon>fabids</taxon>
        <taxon>Malpighiales</taxon>
        <taxon>Rhizophoraceae</taxon>
        <taxon>Rhizophora</taxon>
    </lineage>
</organism>
<sequence>MFLSMASLTLWSISANPKPHPF</sequence>
<proteinExistence type="predicted"/>
<dbReference type="AlphaFoldDB" id="A0A2P2IH50"/>
<name>A0A2P2IH50_RHIMU</name>
<dbReference type="EMBL" id="GGEC01000014">
    <property type="protein sequence ID" value="MBW80497.1"/>
    <property type="molecule type" value="Transcribed_RNA"/>
</dbReference>
<accession>A0A2P2IH50</accession>
<evidence type="ECO:0000313" key="1">
    <source>
        <dbReference type="EMBL" id="MBW80497.1"/>
    </source>
</evidence>
<protein>
    <submittedName>
        <fullName evidence="1">Uncharacterized protein</fullName>
    </submittedName>
</protein>